<feature type="compositionally biased region" description="Low complexity" evidence="1">
    <location>
        <begin position="1"/>
        <end position="18"/>
    </location>
</feature>
<comment type="caution">
    <text evidence="2">The sequence shown here is derived from an EMBL/GenBank/DDBJ whole genome shotgun (WGS) entry which is preliminary data.</text>
</comment>
<name>A0AAV2I615_LYMST</name>
<feature type="non-terminal residue" evidence="2">
    <location>
        <position position="1"/>
    </location>
</feature>
<dbReference type="EMBL" id="CAXITT010000469">
    <property type="protein sequence ID" value="CAL1542086.1"/>
    <property type="molecule type" value="Genomic_DNA"/>
</dbReference>
<gene>
    <name evidence="2" type="ORF">GSLYS_00015692001</name>
</gene>
<dbReference type="Proteomes" id="UP001497497">
    <property type="component" value="Unassembled WGS sequence"/>
</dbReference>
<feature type="non-terminal residue" evidence="2">
    <location>
        <position position="127"/>
    </location>
</feature>
<reference evidence="2 3" key="1">
    <citation type="submission" date="2024-04" db="EMBL/GenBank/DDBJ databases">
        <authorList>
            <consortium name="Genoscope - CEA"/>
            <person name="William W."/>
        </authorList>
    </citation>
    <scope>NUCLEOTIDE SEQUENCE [LARGE SCALE GENOMIC DNA]</scope>
</reference>
<evidence type="ECO:0000313" key="2">
    <source>
        <dbReference type="EMBL" id="CAL1542086.1"/>
    </source>
</evidence>
<evidence type="ECO:0000313" key="3">
    <source>
        <dbReference type="Proteomes" id="UP001497497"/>
    </source>
</evidence>
<sequence length="127" mass="13342">TTSTPSPAASSSLKSAAPHKAWSKKHMILNAVNKDESLKRIFSSTPNKHEAGGISSECKSRILASSTCSPIPTSPKMPILSPQDDEGEAVGEEQGVQAQANNDDPPTLDSVPRTFPHPQSNSHPGSS</sequence>
<feature type="region of interest" description="Disordered" evidence="1">
    <location>
        <begin position="1"/>
        <end position="22"/>
    </location>
</feature>
<accession>A0AAV2I615</accession>
<proteinExistence type="predicted"/>
<feature type="region of interest" description="Disordered" evidence="1">
    <location>
        <begin position="65"/>
        <end position="127"/>
    </location>
</feature>
<dbReference type="AlphaFoldDB" id="A0AAV2I615"/>
<keyword evidence="3" id="KW-1185">Reference proteome</keyword>
<evidence type="ECO:0000256" key="1">
    <source>
        <dbReference type="SAM" id="MobiDB-lite"/>
    </source>
</evidence>
<protein>
    <submittedName>
        <fullName evidence="2">Uncharacterized protein</fullName>
    </submittedName>
</protein>
<organism evidence="2 3">
    <name type="scientific">Lymnaea stagnalis</name>
    <name type="common">Great pond snail</name>
    <name type="synonym">Helix stagnalis</name>
    <dbReference type="NCBI Taxonomy" id="6523"/>
    <lineage>
        <taxon>Eukaryota</taxon>
        <taxon>Metazoa</taxon>
        <taxon>Spiralia</taxon>
        <taxon>Lophotrochozoa</taxon>
        <taxon>Mollusca</taxon>
        <taxon>Gastropoda</taxon>
        <taxon>Heterobranchia</taxon>
        <taxon>Euthyneura</taxon>
        <taxon>Panpulmonata</taxon>
        <taxon>Hygrophila</taxon>
        <taxon>Lymnaeoidea</taxon>
        <taxon>Lymnaeidae</taxon>
        <taxon>Lymnaea</taxon>
    </lineage>
</organism>
<feature type="compositionally biased region" description="Polar residues" evidence="1">
    <location>
        <begin position="117"/>
        <end position="127"/>
    </location>
</feature>